<reference evidence="2" key="1">
    <citation type="submission" date="2021-02" db="EMBL/GenBank/DDBJ databases">
        <authorList>
            <person name="Steward A R."/>
        </authorList>
    </citation>
    <scope>NUCLEOTIDE SEQUENCE</scope>
</reference>
<sequence>MHAVRSRKSNQEDLGQDVLAMADIEFERFVEPLRENLDQYKLAVSAKKSAGKKKEDEDIGMVEEEG</sequence>
<feature type="compositionally biased region" description="Acidic residues" evidence="1">
    <location>
        <begin position="57"/>
        <end position="66"/>
    </location>
</feature>
<dbReference type="InterPro" id="IPR009072">
    <property type="entry name" value="Histone-fold"/>
</dbReference>
<dbReference type="Proteomes" id="UP000663880">
    <property type="component" value="Unassembled WGS sequence"/>
</dbReference>
<keyword evidence="3" id="KW-1185">Reference proteome</keyword>
<proteinExistence type="predicted"/>
<feature type="region of interest" description="Disordered" evidence="1">
    <location>
        <begin position="45"/>
        <end position="66"/>
    </location>
</feature>
<evidence type="ECO:0000313" key="2">
    <source>
        <dbReference type="EMBL" id="CAF4861752.1"/>
    </source>
</evidence>
<comment type="caution">
    <text evidence="2">The sequence shown here is derived from an EMBL/GenBank/DDBJ whole genome shotgun (WGS) entry which is preliminary data.</text>
</comment>
<dbReference type="GO" id="GO:0046982">
    <property type="term" value="F:protein heterodimerization activity"/>
    <property type="evidence" value="ECO:0007669"/>
    <property type="project" value="InterPro"/>
</dbReference>
<accession>A0A821SNJ3</accession>
<protein>
    <submittedName>
        <fullName evidence="2">Uncharacterized protein</fullName>
    </submittedName>
</protein>
<evidence type="ECO:0000313" key="3">
    <source>
        <dbReference type="Proteomes" id="UP000663880"/>
    </source>
</evidence>
<dbReference type="AlphaFoldDB" id="A0A821SNJ3"/>
<evidence type="ECO:0000256" key="1">
    <source>
        <dbReference type="SAM" id="MobiDB-lite"/>
    </source>
</evidence>
<name>A0A821SNJ3_9NEOP</name>
<organism evidence="2 3">
    <name type="scientific">Pieris macdunnoughi</name>
    <dbReference type="NCBI Taxonomy" id="345717"/>
    <lineage>
        <taxon>Eukaryota</taxon>
        <taxon>Metazoa</taxon>
        <taxon>Ecdysozoa</taxon>
        <taxon>Arthropoda</taxon>
        <taxon>Hexapoda</taxon>
        <taxon>Insecta</taxon>
        <taxon>Pterygota</taxon>
        <taxon>Neoptera</taxon>
        <taxon>Endopterygota</taxon>
        <taxon>Lepidoptera</taxon>
        <taxon>Glossata</taxon>
        <taxon>Ditrysia</taxon>
        <taxon>Papilionoidea</taxon>
        <taxon>Pieridae</taxon>
        <taxon>Pierinae</taxon>
        <taxon>Pieris</taxon>
    </lineage>
</organism>
<dbReference type="EMBL" id="CAJOBZ010000020">
    <property type="protein sequence ID" value="CAF4861752.1"/>
    <property type="molecule type" value="Genomic_DNA"/>
</dbReference>
<dbReference type="Gene3D" id="1.10.20.10">
    <property type="entry name" value="Histone, subunit A"/>
    <property type="match status" value="1"/>
</dbReference>
<gene>
    <name evidence="2" type="ORF">PMACD_LOCUS7969</name>
</gene>